<protein>
    <submittedName>
        <fullName evidence="2">Uncharacterized protein</fullName>
    </submittedName>
</protein>
<reference evidence="2" key="2">
    <citation type="submission" date="2020-07" db="EMBL/GenBank/DDBJ databases">
        <authorList>
            <person name="Vera ALvarez R."/>
            <person name="Arias-Moreno D.M."/>
            <person name="Jimenez-Jacinto V."/>
            <person name="Jimenez-Bremont J.F."/>
            <person name="Swaminathan K."/>
            <person name="Moose S.P."/>
            <person name="Guerrero-Gonzalez M.L."/>
            <person name="Marino-Ramirez L."/>
            <person name="Landsman D."/>
            <person name="Rodriguez-Kessler M."/>
            <person name="Delgado-Sanchez P."/>
        </authorList>
    </citation>
    <scope>NUCLEOTIDE SEQUENCE</scope>
    <source>
        <tissue evidence="2">Cladode</tissue>
    </source>
</reference>
<sequence length="238" mass="24763">MGGDLSNGAIPSSSISHPARPEPGSVFPASACCVLARNFFFRFPNSSYISPSSSSASRRRRFVSSSSSSSSSLYPPARPPLTPPSLCPGLLVLQILHFVLLAQLMLPHIGQGQSLGPKSPVGPAAPRPRPAASVGPRPLPLPAVPPPPLETPAGRAVPQRLHTPRKAKFTLAQQSHSTDLIFGHSQSPSCCQAFPGASPRPLPLPPTPSISPAFSPEPSISPATFMSAASSLFLDSAM</sequence>
<evidence type="ECO:0000313" key="2">
    <source>
        <dbReference type="EMBL" id="MBA4624291.1"/>
    </source>
</evidence>
<evidence type="ECO:0000256" key="1">
    <source>
        <dbReference type="SAM" id="MobiDB-lite"/>
    </source>
</evidence>
<proteinExistence type="predicted"/>
<feature type="region of interest" description="Disordered" evidence="1">
    <location>
        <begin position="195"/>
        <end position="216"/>
    </location>
</feature>
<feature type="compositionally biased region" description="Pro residues" evidence="1">
    <location>
        <begin position="137"/>
        <end position="150"/>
    </location>
</feature>
<reference evidence="2" key="1">
    <citation type="journal article" date="2013" name="J. Plant Res.">
        <title>Effect of fungi and light on seed germination of three Opuntia species from semiarid lands of central Mexico.</title>
        <authorList>
            <person name="Delgado-Sanchez P."/>
            <person name="Jimenez-Bremont J.F."/>
            <person name="Guerrero-Gonzalez Mde L."/>
            <person name="Flores J."/>
        </authorList>
    </citation>
    <scope>NUCLEOTIDE SEQUENCE</scope>
    <source>
        <tissue evidence="2">Cladode</tissue>
    </source>
</reference>
<feature type="region of interest" description="Disordered" evidence="1">
    <location>
        <begin position="114"/>
        <end position="159"/>
    </location>
</feature>
<accession>A0A7C8YR82</accession>
<feature type="compositionally biased region" description="Pro residues" evidence="1">
    <location>
        <begin position="198"/>
        <end position="209"/>
    </location>
</feature>
<dbReference type="AlphaFoldDB" id="A0A7C8YR82"/>
<organism evidence="2">
    <name type="scientific">Opuntia streptacantha</name>
    <name type="common">Prickly pear cactus</name>
    <name type="synonym">Opuntia cardona</name>
    <dbReference type="NCBI Taxonomy" id="393608"/>
    <lineage>
        <taxon>Eukaryota</taxon>
        <taxon>Viridiplantae</taxon>
        <taxon>Streptophyta</taxon>
        <taxon>Embryophyta</taxon>
        <taxon>Tracheophyta</taxon>
        <taxon>Spermatophyta</taxon>
        <taxon>Magnoliopsida</taxon>
        <taxon>eudicotyledons</taxon>
        <taxon>Gunneridae</taxon>
        <taxon>Pentapetalae</taxon>
        <taxon>Caryophyllales</taxon>
        <taxon>Cactineae</taxon>
        <taxon>Cactaceae</taxon>
        <taxon>Opuntioideae</taxon>
        <taxon>Opuntia</taxon>
    </lineage>
</organism>
<name>A0A7C8YR82_OPUST</name>
<dbReference type="EMBL" id="GISG01047097">
    <property type="protein sequence ID" value="MBA4624291.1"/>
    <property type="molecule type" value="Transcribed_RNA"/>
</dbReference>